<dbReference type="RefSeq" id="WP_091147454.1">
    <property type="nucleotide sequence ID" value="NZ_FMVF01000056.1"/>
</dbReference>
<organism evidence="1 2">
    <name type="scientific">Flavobacterium caeni</name>
    <dbReference type="NCBI Taxonomy" id="490189"/>
    <lineage>
        <taxon>Bacteria</taxon>
        <taxon>Pseudomonadati</taxon>
        <taxon>Bacteroidota</taxon>
        <taxon>Flavobacteriia</taxon>
        <taxon>Flavobacteriales</taxon>
        <taxon>Flavobacteriaceae</taxon>
        <taxon>Flavobacterium</taxon>
    </lineage>
</organism>
<reference evidence="1 2" key="1">
    <citation type="submission" date="2016-10" db="EMBL/GenBank/DDBJ databases">
        <authorList>
            <person name="de Groot N.N."/>
        </authorList>
    </citation>
    <scope>NUCLEOTIDE SEQUENCE [LARGE SCALE GENOMIC DNA]</scope>
    <source>
        <strain evidence="1 2">CGMCC 1.7031</strain>
    </source>
</reference>
<keyword evidence="2" id="KW-1185">Reference proteome</keyword>
<name>A0A1G5KMW8_9FLAO</name>
<evidence type="ECO:0000313" key="1">
    <source>
        <dbReference type="EMBL" id="SCZ01430.1"/>
    </source>
</evidence>
<proteinExistence type="predicted"/>
<dbReference type="Gene3D" id="3.30.70.1230">
    <property type="entry name" value="Nucleotide cyclase"/>
    <property type="match status" value="1"/>
</dbReference>
<accession>A0A1G5KMW8</accession>
<dbReference type="OrthoDB" id="8235971at2"/>
<sequence>MEQSYVAFFDILGFKDLVSNNSHENLVEIYNTVFYETLNMNEPIMKMIYKAIPLLGTKDLETIQTYIISDSIIFIQPVSKKGLLYLLAMSRIFSSSCIAEGVPLRGGISVGNVTVLNEGYGTTVIGDGLVKAHEIEGNQSWAGIVVDEECFKILNDDPETAGMVKALCENYSAPLIKKYNAVTKKGIIESYVVDWTKYDLIKSEDDVLNSFSQHNKSIDNPRVKEIISNSLEFYKYAKGLNK</sequence>
<dbReference type="Proteomes" id="UP000199354">
    <property type="component" value="Unassembled WGS sequence"/>
</dbReference>
<evidence type="ECO:0000313" key="2">
    <source>
        <dbReference type="Proteomes" id="UP000199354"/>
    </source>
</evidence>
<gene>
    <name evidence="1" type="ORF">SAMN02927903_03368</name>
</gene>
<dbReference type="AlphaFoldDB" id="A0A1G5KMW8"/>
<evidence type="ECO:0008006" key="3">
    <source>
        <dbReference type="Google" id="ProtNLM"/>
    </source>
</evidence>
<dbReference type="InterPro" id="IPR029787">
    <property type="entry name" value="Nucleotide_cyclase"/>
</dbReference>
<dbReference type="EMBL" id="FMVF01000056">
    <property type="protein sequence ID" value="SCZ01430.1"/>
    <property type="molecule type" value="Genomic_DNA"/>
</dbReference>
<dbReference type="SUPFAM" id="SSF55073">
    <property type="entry name" value="Nucleotide cyclase"/>
    <property type="match status" value="1"/>
</dbReference>
<protein>
    <recommendedName>
        <fullName evidence="3">Guanylate cyclase domain-containing protein</fullName>
    </recommendedName>
</protein>